<sequence>MREAWLGLLKHSLNRVTVPLARAGRGPFALVRHVGRRSGRPYETPLLLARRGDDFVAELTYGPNVDWYRNVVAAGHCQVVTAGVVHEIDRIEVLPPDDGLRAFGNPAAAVLRLLRRRDFRLLHVAAFDSRT</sequence>
<dbReference type="Proteomes" id="UP000623608">
    <property type="component" value="Unassembled WGS sequence"/>
</dbReference>
<keyword evidence="2" id="KW-1185">Reference proteome</keyword>
<evidence type="ECO:0000313" key="1">
    <source>
        <dbReference type="EMBL" id="GIF26433.1"/>
    </source>
</evidence>
<comment type="caution">
    <text evidence="1">The sequence shown here is derived from an EMBL/GenBank/DDBJ whole genome shotgun (WGS) entry which is preliminary data.</text>
</comment>
<dbReference type="NCBIfam" id="TIGR00026">
    <property type="entry name" value="hi_GC_TIGR00026"/>
    <property type="match status" value="1"/>
</dbReference>
<reference evidence="1" key="1">
    <citation type="submission" date="2021-01" db="EMBL/GenBank/DDBJ databases">
        <title>Whole genome shotgun sequence of Actinoplanes tereljensis NBRC 105297.</title>
        <authorList>
            <person name="Komaki H."/>
            <person name="Tamura T."/>
        </authorList>
    </citation>
    <scope>NUCLEOTIDE SEQUENCE</scope>
    <source>
        <strain evidence="1">NBRC 105297</strain>
    </source>
</reference>
<gene>
    <name evidence="1" type="ORF">Ate02nite_91630</name>
</gene>
<name>A0A919TWV5_9ACTN</name>
<dbReference type="RefSeq" id="WP_239148191.1">
    <property type="nucleotide sequence ID" value="NZ_BOMY01000060.1"/>
</dbReference>
<evidence type="ECO:0000313" key="2">
    <source>
        <dbReference type="Proteomes" id="UP000623608"/>
    </source>
</evidence>
<dbReference type="Pfam" id="PF04075">
    <property type="entry name" value="F420H2_quin_red"/>
    <property type="match status" value="1"/>
</dbReference>
<dbReference type="InterPro" id="IPR012349">
    <property type="entry name" value="Split_barrel_FMN-bd"/>
</dbReference>
<proteinExistence type="predicted"/>
<dbReference type="AlphaFoldDB" id="A0A919TWV5"/>
<dbReference type="InterPro" id="IPR004378">
    <property type="entry name" value="F420H2_quin_Rdtase"/>
</dbReference>
<accession>A0A919TWV5</accession>
<organism evidence="1 2">
    <name type="scientific">Paractinoplanes tereljensis</name>
    <dbReference type="NCBI Taxonomy" id="571912"/>
    <lineage>
        <taxon>Bacteria</taxon>
        <taxon>Bacillati</taxon>
        <taxon>Actinomycetota</taxon>
        <taxon>Actinomycetes</taxon>
        <taxon>Micromonosporales</taxon>
        <taxon>Micromonosporaceae</taxon>
        <taxon>Paractinoplanes</taxon>
    </lineage>
</organism>
<dbReference type="GO" id="GO:0016491">
    <property type="term" value="F:oxidoreductase activity"/>
    <property type="evidence" value="ECO:0007669"/>
    <property type="project" value="InterPro"/>
</dbReference>
<dbReference type="Gene3D" id="2.30.110.10">
    <property type="entry name" value="Electron Transport, Fmn-binding Protein, Chain A"/>
    <property type="match status" value="1"/>
</dbReference>
<dbReference type="EMBL" id="BOMY01000060">
    <property type="protein sequence ID" value="GIF26433.1"/>
    <property type="molecule type" value="Genomic_DNA"/>
</dbReference>
<protein>
    <submittedName>
        <fullName evidence="1">Peptidase</fullName>
    </submittedName>
</protein>